<dbReference type="PRINTS" id="PR00368">
    <property type="entry name" value="FADPNR"/>
</dbReference>
<feature type="domain" description="Lipoyl-binding" evidence="13">
    <location>
        <begin position="32"/>
        <end position="106"/>
    </location>
</feature>
<dbReference type="InterPro" id="IPR036188">
    <property type="entry name" value="FAD/NAD-bd_sf"/>
</dbReference>
<dbReference type="Pfam" id="PF00364">
    <property type="entry name" value="Biotin_lipoyl"/>
    <property type="match status" value="2"/>
</dbReference>
<reference evidence="14 15" key="1">
    <citation type="submission" date="2018-02" db="EMBL/GenBank/DDBJ databases">
        <title>Reclassifiation of [Polyangium] brachysporum DSM 7029 as Guopingzhaonella breviflexa gen. nov., sp. nov., a member of the family Comamonadaceae.</title>
        <authorList>
            <person name="Tang B."/>
        </authorList>
    </citation>
    <scope>NUCLEOTIDE SEQUENCE [LARGE SCALE GENOMIC DNA]</scope>
    <source>
        <strain evidence="14 15">DSM 15344</strain>
    </source>
</reference>
<dbReference type="InterPro" id="IPR023753">
    <property type="entry name" value="FAD/NAD-binding_dom"/>
</dbReference>
<dbReference type="InterPro" id="IPR000089">
    <property type="entry name" value="Biotin_lipoyl"/>
</dbReference>
<dbReference type="PROSITE" id="PS50968">
    <property type="entry name" value="BIOTINYL_LIPOYL"/>
    <property type="match status" value="1"/>
</dbReference>
<dbReference type="PROSITE" id="PS00189">
    <property type="entry name" value="LIPOYL"/>
    <property type="match status" value="1"/>
</dbReference>
<dbReference type="InterPro" id="IPR011053">
    <property type="entry name" value="Single_hybrid_motif"/>
</dbReference>
<comment type="catalytic activity">
    <reaction evidence="11 12">
        <text>N(6)-[(R)-dihydrolipoyl]-L-lysyl-[protein] + NAD(+) = N(6)-[(R)-lipoyl]-L-lysyl-[protein] + NADH + H(+)</text>
        <dbReference type="Rhea" id="RHEA:15045"/>
        <dbReference type="Rhea" id="RHEA-COMP:10474"/>
        <dbReference type="Rhea" id="RHEA-COMP:10475"/>
        <dbReference type="ChEBI" id="CHEBI:15378"/>
        <dbReference type="ChEBI" id="CHEBI:57540"/>
        <dbReference type="ChEBI" id="CHEBI:57945"/>
        <dbReference type="ChEBI" id="CHEBI:83099"/>
        <dbReference type="ChEBI" id="CHEBI:83100"/>
        <dbReference type="EC" id="1.8.1.4"/>
    </reaction>
</comment>
<dbReference type="Gene3D" id="3.30.390.30">
    <property type="match status" value="1"/>
</dbReference>
<dbReference type="InterPro" id="IPR006258">
    <property type="entry name" value="Lipoamide_DH"/>
</dbReference>
<name>A0A2S5T784_9BURK</name>
<dbReference type="PROSITE" id="PS00076">
    <property type="entry name" value="PYRIDINE_REDOX_1"/>
    <property type="match status" value="1"/>
</dbReference>
<dbReference type="InterPro" id="IPR012999">
    <property type="entry name" value="Pyr_OxRdtase_I_AS"/>
</dbReference>
<keyword evidence="10 12" id="KW-0676">Redox-active center</keyword>
<evidence type="ECO:0000256" key="11">
    <source>
        <dbReference type="ARBA" id="ARBA00049187"/>
    </source>
</evidence>
<keyword evidence="8 12" id="KW-0520">NAD</keyword>
<evidence type="ECO:0000256" key="10">
    <source>
        <dbReference type="ARBA" id="ARBA00023284"/>
    </source>
</evidence>
<proteinExistence type="inferred from homology"/>
<protein>
    <recommendedName>
        <fullName evidence="3 12">Dihydrolipoyl dehydrogenase</fullName>
        <ecNumber evidence="3 12">1.8.1.4</ecNumber>
    </recommendedName>
</protein>
<dbReference type="SUPFAM" id="SSF51230">
    <property type="entry name" value="Single hybrid motif"/>
    <property type="match status" value="2"/>
</dbReference>
<dbReference type="Gene3D" id="3.50.50.60">
    <property type="entry name" value="FAD/NAD(P)-binding domain"/>
    <property type="match status" value="2"/>
</dbReference>
<keyword evidence="15" id="KW-1185">Reference proteome</keyword>
<keyword evidence="7 12" id="KW-0560">Oxidoreductase</keyword>
<dbReference type="GO" id="GO:0050660">
    <property type="term" value="F:flavin adenine dinucleotide binding"/>
    <property type="evidence" value="ECO:0007669"/>
    <property type="project" value="InterPro"/>
</dbReference>
<dbReference type="PANTHER" id="PTHR22912">
    <property type="entry name" value="DISULFIDE OXIDOREDUCTASE"/>
    <property type="match status" value="1"/>
</dbReference>
<evidence type="ECO:0000313" key="14">
    <source>
        <dbReference type="EMBL" id="PPE70748.1"/>
    </source>
</evidence>
<dbReference type="InterPro" id="IPR004099">
    <property type="entry name" value="Pyr_nucl-diS_OxRdtase_dimer"/>
</dbReference>
<comment type="similarity">
    <text evidence="2 12">Belongs to the class-I pyridine nucleotide-disulfide oxidoreductase family.</text>
</comment>
<sequence>MAVIEIKVPDIGDFKDVAVIEVLVQPGDRVQAEQSLITVESDKASMEIPSSQVQPGDRVQAEQSLITVESDKASMEIPSSHAGVVKELKVKVGDKVSEGSVILTLDAEAEGAAAPAPAPAAAPAAAPAVTAAAPAPVAASYGGGADLECDMLVLGGGPGGYSAAFRAADLGMKVVLVERYATLGGVCLNVGCIPSKALLHVASVMDEVKHFADLGVSFGEPTVDLAKLLAHKNKVVGKLTGGLAAMAKMRKVTVVRGYGSFLDPHHVQVEETTGTGQDKTGKTQTIRFKQAIIAAGSQAVRLPFLPDDERVIDSTGALELRRIPKRMLIIGGGIIGLEMGTVYSTLGARLDVVEMLDGLMQGADRDLVKVWQKMNASRFDHIMLRTKTVGAEATADGILVRFEGEGAPKEPQLYDLVLQAVGRAPNGRKIGADKAGLNVTERGFIPVDIQMRTNVPHIFAIGDIVGQPMLAHKAVHEAHVAAEAAAGEKVAFEARVIPSVAYTDPEVAWVGLTEDQAKAEGRKVKKGLFPWTASGRAIANGRDEGFTKLLFDEETHRIVGGGIVGTHAGDMIGEIALAIEMGADEVDIGKTIHPHPTLGESIGMAAEVAHGTCTDVPPQRK</sequence>
<dbReference type="Proteomes" id="UP000239406">
    <property type="component" value="Unassembled WGS sequence"/>
</dbReference>
<dbReference type="SUPFAM" id="SSF55424">
    <property type="entry name" value="FAD/NAD-linked reductases, dimerisation (C-terminal) domain"/>
    <property type="match status" value="1"/>
</dbReference>
<gene>
    <name evidence="14" type="primary">lpdA</name>
    <name evidence="14" type="ORF">C1702_04175</name>
</gene>
<evidence type="ECO:0000256" key="5">
    <source>
        <dbReference type="ARBA" id="ARBA00022823"/>
    </source>
</evidence>
<dbReference type="GO" id="GO:0006103">
    <property type="term" value="P:2-oxoglutarate metabolic process"/>
    <property type="evidence" value="ECO:0007669"/>
    <property type="project" value="TreeGrafter"/>
</dbReference>
<dbReference type="Pfam" id="PF07992">
    <property type="entry name" value="Pyr_redox_2"/>
    <property type="match status" value="1"/>
</dbReference>
<dbReference type="GO" id="GO:0004148">
    <property type="term" value="F:dihydrolipoyl dehydrogenase (NADH) activity"/>
    <property type="evidence" value="ECO:0007669"/>
    <property type="project" value="UniProtKB-EC"/>
</dbReference>
<evidence type="ECO:0000256" key="6">
    <source>
        <dbReference type="ARBA" id="ARBA00022827"/>
    </source>
</evidence>
<dbReference type="NCBIfam" id="TIGR01350">
    <property type="entry name" value="lipoamide_DH"/>
    <property type="match status" value="1"/>
</dbReference>
<comment type="caution">
    <text evidence="14">The sequence shown here is derived from an EMBL/GenBank/DDBJ whole genome shotgun (WGS) entry which is preliminary data.</text>
</comment>
<dbReference type="Pfam" id="PF02852">
    <property type="entry name" value="Pyr_redox_dim"/>
    <property type="match status" value="1"/>
</dbReference>
<dbReference type="SUPFAM" id="SSF51905">
    <property type="entry name" value="FAD/NAD(P)-binding domain"/>
    <property type="match status" value="1"/>
</dbReference>
<dbReference type="EMBL" id="PSNY01000004">
    <property type="protein sequence ID" value="PPE70748.1"/>
    <property type="molecule type" value="Genomic_DNA"/>
</dbReference>
<evidence type="ECO:0000256" key="8">
    <source>
        <dbReference type="ARBA" id="ARBA00023027"/>
    </source>
</evidence>
<keyword evidence="9" id="KW-1015">Disulfide bond</keyword>
<dbReference type="FunFam" id="3.30.390.30:FF:000001">
    <property type="entry name" value="Dihydrolipoyl dehydrogenase"/>
    <property type="match status" value="1"/>
</dbReference>
<evidence type="ECO:0000256" key="3">
    <source>
        <dbReference type="ARBA" id="ARBA00012608"/>
    </source>
</evidence>
<dbReference type="RefSeq" id="WP_104356438.1">
    <property type="nucleotide sequence ID" value="NZ_PSNY01000004.1"/>
</dbReference>
<comment type="cofactor">
    <cofactor evidence="12">
        <name>FAD</name>
        <dbReference type="ChEBI" id="CHEBI:57692"/>
    </cofactor>
    <text evidence="12">Binds 1 FAD per subunit.</text>
</comment>
<evidence type="ECO:0000256" key="7">
    <source>
        <dbReference type="ARBA" id="ARBA00023002"/>
    </source>
</evidence>
<dbReference type="AlphaFoldDB" id="A0A2S5T784"/>
<evidence type="ECO:0000313" key="15">
    <source>
        <dbReference type="Proteomes" id="UP000239406"/>
    </source>
</evidence>
<dbReference type="Gene3D" id="2.40.50.100">
    <property type="match status" value="2"/>
</dbReference>
<evidence type="ECO:0000256" key="2">
    <source>
        <dbReference type="ARBA" id="ARBA00007532"/>
    </source>
</evidence>
<organism evidence="14 15">
    <name type="scientific">Caldimonas thermodepolymerans</name>
    <dbReference type="NCBI Taxonomy" id="215580"/>
    <lineage>
        <taxon>Bacteria</taxon>
        <taxon>Pseudomonadati</taxon>
        <taxon>Pseudomonadota</taxon>
        <taxon>Betaproteobacteria</taxon>
        <taxon>Burkholderiales</taxon>
        <taxon>Sphaerotilaceae</taxon>
        <taxon>Caldimonas</taxon>
    </lineage>
</organism>
<dbReference type="PRINTS" id="PR00411">
    <property type="entry name" value="PNDRDTASEI"/>
</dbReference>
<accession>A0A2S5T784</accession>
<evidence type="ECO:0000256" key="12">
    <source>
        <dbReference type="RuleBase" id="RU003692"/>
    </source>
</evidence>
<dbReference type="PANTHER" id="PTHR22912:SF160">
    <property type="entry name" value="DIHYDROLIPOYL DEHYDROGENASE"/>
    <property type="match status" value="1"/>
</dbReference>
<dbReference type="InterPro" id="IPR003016">
    <property type="entry name" value="2-oxoA_DH_lipoyl-BS"/>
</dbReference>
<comment type="cofactor">
    <cofactor evidence="1">
        <name>(R)-lipoate</name>
        <dbReference type="ChEBI" id="CHEBI:83088"/>
    </cofactor>
</comment>
<evidence type="ECO:0000256" key="1">
    <source>
        <dbReference type="ARBA" id="ARBA00001938"/>
    </source>
</evidence>
<keyword evidence="4 12" id="KW-0285">Flavoprotein</keyword>
<evidence type="ECO:0000259" key="13">
    <source>
        <dbReference type="PROSITE" id="PS50968"/>
    </source>
</evidence>
<dbReference type="CDD" id="cd06849">
    <property type="entry name" value="lipoyl_domain"/>
    <property type="match status" value="1"/>
</dbReference>
<dbReference type="InterPro" id="IPR050151">
    <property type="entry name" value="Class-I_Pyr_Nuc-Dis_Oxidored"/>
</dbReference>
<comment type="miscellaneous">
    <text evidence="12">The active site is a redox-active disulfide bond.</text>
</comment>
<evidence type="ECO:0000256" key="4">
    <source>
        <dbReference type="ARBA" id="ARBA00022630"/>
    </source>
</evidence>
<keyword evidence="5" id="KW-0450">Lipoyl</keyword>
<dbReference type="EC" id="1.8.1.4" evidence="3 12"/>
<keyword evidence="6 12" id="KW-0274">FAD</keyword>
<evidence type="ECO:0000256" key="9">
    <source>
        <dbReference type="ARBA" id="ARBA00023157"/>
    </source>
</evidence>
<dbReference type="InterPro" id="IPR016156">
    <property type="entry name" value="FAD/NAD-linked_Rdtase_dimer_sf"/>
</dbReference>